<dbReference type="InterPro" id="IPR016167">
    <property type="entry name" value="FAD-bd_PCMH_sub1"/>
</dbReference>
<dbReference type="InterPro" id="IPR016166">
    <property type="entry name" value="FAD-bd_PCMH"/>
</dbReference>
<gene>
    <name evidence="19" type="primary">murB</name>
    <name evidence="21" type="ORF">C4K68_27380</name>
</gene>
<evidence type="ECO:0000256" key="6">
    <source>
        <dbReference type="ARBA" id="ARBA00015188"/>
    </source>
</evidence>
<evidence type="ECO:0000313" key="22">
    <source>
        <dbReference type="Proteomes" id="UP000238196"/>
    </source>
</evidence>
<dbReference type="UniPathway" id="UPA00219"/>
<comment type="similarity">
    <text evidence="19">Belongs to the MurB family.</text>
</comment>
<comment type="caution">
    <text evidence="21">The sequence shown here is derived from an EMBL/GenBank/DDBJ whole genome shotgun (WGS) entry which is preliminary data.</text>
</comment>
<dbReference type="PANTHER" id="PTHR21071:SF4">
    <property type="entry name" value="UDP-N-ACETYLENOLPYRUVOYLGLUCOSAMINE REDUCTASE"/>
    <property type="match status" value="1"/>
</dbReference>
<dbReference type="SUPFAM" id="SSF56194">
    <property type="entry name" value="Uridine diphospho-N-Acetylenolpyruvylglucosamine reductase, MurB, C-terminal domain"/>
    <property type="match status" value="1"/>
</dbReference>
<dbReference type="GO" id="GO:0009252">
    <property type="term" value="P:peptidoglycan biosynthetic process"/>
    <property type="evidence" value="ECO:0007669"/>
    <property type="project" value="UniProtKB-UniRule"/>
</dbReference>
<dbReference type="NCBIfam" id="NF000755">
    <property type="entry name" value="PRK00046.1"/>
    <property type="match status" value="1"/>
</dbReference>
<evidence type="ECO:0000256" key="12">
    <source>
        <dbReference type="ARBA" id="ARBA00022960"/>
    </source>
</evidence>
<evidence type="ECO:0000256" key="5">
    <source>
        <dbReference type="ARBA" id="ARBA00012518"/>
    </source>
</evidence>
<evidence type="ECO:0000256" key="7">
    <source>
        <dbReference type="ARBA" id="ARBA00022490"/>
    </source>
</evidence>
<dbReference type="PANTHER" id="PTHR21071">
    <property type="entry name" value="UDP-N-ACETYLENOLPYRUVOYLGLUCOSAMINE REDUCTASE"/>
    <property type="match status" value="1"/>
</dbReference>
<dbReference type="HAMAP" id="MF_00037">
    <property type="entry name" value="MurB"/>
    <property type="match status" value="1"/>
</dbReference>
<dbReference type="InterPro" id="IPR016169">
    <property type="entry name" value="FAD-bd_PCMH_sub2"/>
</dbReference>
<evidence type="ECO:0000256" key="19">
    <source>
        <dbReference type="HAMAP-Rule" id="MF_00037"/>
    </source>
</evidence>
<comment type="function">
    <text evidence="2 19">Cell wall formation.</text>
</comment>
<comment type="pathway">
    <text evidence="4 19">Cell wall biogenesis; peptidoglycan biosynthesis.</text>
</comment>
<feature type="domain" description="FAD-binding PCMH-type" evidence="20">
    <location>
        <begin position="21"/>
        <end position="193"/>
    </location>
</feature>
<organism evidence="21 22">
    <name type="scientific">Proteobacteria bacterium 228</name>
    <dbReference type="NCBI Taxonomy" id="2083153"/>
    <lineage>
        <taxon>Bacteria</taxon>
        <taxon>Pseudomonadati</taxon>
        <taxon>Pseudomonadota</taxon>
    </lineage>
</organism>
<dbReference type="PROSITE" id="PS51387">
    <property type="entry name" value="FAD_PCMH"/>
    <property type="match status" value="1"/>
</dbReference>
<dbReference type="GO" id="GO:0008360">
    <property type="term" value="P:regulation of cell shape"/>
    <property type="evidence" value="ECO:0007669"/>
    <property type="project" value="UniProtKB-KW"/>
</dbReference>
<keyword evidence="8 19" id="KW-0132">Cell division</keyword>
<evidence type="ECO:0000256" key="1">
    <source>
        <dbReference type="ARBA" id="ARBA00001974"/>
    </source>
</evidence>
<dbReference type="GO" id="GO:0051301">
    <property type="term" value="P:cell division"/>
    <property type="evidence" value="ECO:0007669"/>
    <property type="project" value="UniProtKB-KW"/>
</dbReference>
<evidence type="ECO:0000256" key="8">
    <source>
        <dbReference type="ARBA" id="ARBA00022618"/>
    </source>
</evidence>
<evidence type="ECO:0000256" key="16">
    <source>
        <dbReference type="ARBA" id="ARBA00023316"/>
    </source>
</evidence>
<dbReference type="GO" id="GO:0005829">
    <property type="term" value="C:cytosol"/>
    <property type="evidence" value="ECO:0007669"/>
    <property type="project" value="TreeGrafter"/>
</dbReference>
<keyword evidence="12 19" id="KW-0133">Cell shape</keyword>
<dbReference type="GO" id="GO:0071949">
    <property type="term" value="F:FAD binding"/>
    <property type="evidence" value="ECO:0007669"/>
    <property type="project" value="InterPro"/>
</dbReference>
<dbReference type="InterPro" id="IPR036635">
    <property type="entry name" value="MurB_C_sf"/>
</dbReference>
<evidence type="ECO:0000256" key="3">
    <source>
        <dbReference type="ARBA" id="ARBA00004496"/>
    </source>
</evidence>
<dbReference type="EC" id="1.3.1.98" evidence="5 19"/>
<protein>
    <recommendedName>
        <fullName evidence="6 19">UDP-N-acetylenolpyruvoylglucosamine reductase</fullName>
        <ecNumber evidence="5 19">1.3.1.98</ecNumber>
    </recommendedName>
    <alternativeName>
        <fullName evidence="17 19">UDP-N-acetylmuramate dehydrogenase</fullName>
    </alternativeName>
</protein>
<reference evidence="21 22" key="1">
    <citation type="submission" date="2018-02" db="EMBL/GenBank/DDBJ databases">
        <title>novel marine gammaproteobacteria from coastal saline agro ecosystem.</title>
        <authorList>
            <person name="Krishnan R."/>
            <person name="Ramesh Kumar N."/>
        </authorList>
    </citation>
    <scope>NUCLEOTIDE SEQUENCE [LARGE SCALE GENOMIC DNA]</scope>
    <source>
        <strain evidence="21 22">228</strain>
    </source>
</reference>
<dbReference type="Gene3D" id="3.30.465.10">
    <property type="match status" value="1"/>
</dbReference>
<dbReference type="GO" id="GO:0008762">
    <property type="term" value="F:UDP-N-acetylmuramate dehydrogenase activity"/>
    <property type="evidence" value="ECO:0007669"/>
    <property type="project" value="UniProtKB-UniRule"/>
</dbReference>
<keyword evidence="7 19" id="KW-0963">Cytoplasm</keyword>
<keyword evidence="15 19" id="KW-0131">Cell cycle</keyword>
<dbReference type="Gene3D" id="3.90.78.10">
    <property type="entry name" value="UDP-N-acetylenolpyruvoylglucosamine reductase, C-terminal domain"/>
    <property type="match status" value="1"/>
</dbReference>
<feature type="active site" description="Proton donor" evidence="19">
    <location>
        <position position="243"/>
    </location>
</feature>
<evidence type="ECO:0000256" key="17">
    <source>
        <dbReference type="ARBA" id="ARBA00031026"/>
    </source>
</evidence>
<evidence type="ECO:0000256" key="14">
    <source>
        <dbReference type="ARBA" id="ARBA00023002"/>
    </source>
</evidence>
<dbReference type="GO" id="GO:0071555">
    <property type="term" value="P:cell wall organization"/>
    <property type="evidence" value="ECO:0007669"/>
    <property type="project" value="UniProtKB-KW"/>
</dbReference>
<evidence type="ECO:0000256" key="4">
    <source>
        <dbReference type="ARBA" id="ARBA00004752"/>
    </source>
</evidence>
<keyword evidence="9 19" id="KW-0285">Flavoprotein</keyword>
<dbReference type="InterPro" id="IPR003170">
    <property type="entry name" value="MurB"/>
</dbReference>
<proteinExistence type="inferred from homology"/>
<keyword evidence="14 19" id="KW-0560">Oxidoreductase</keyword>
<comment type="catalytic activity">
    <reaction evidence="18 19">
        <text>UDP-N-acetyl-alpha-D-muramate + NADP(+) = UDP-N-acetyl-3-O-(1-carboxyvinyl)-alpha-D-glucosamine + NADPH + H(+)</text>
        <dbReference type="Rhea" id="RHEA:12248"/>
        <dbReference type="ChEBI" id="CHEBI:15378"/>
        <dbReference type="ChEBI" id="CHEBI:57783"/>
        <dbReference type="ChEBI" id="CHEBI:58349"/>
        <dbReference type="ChEBI" id="CHEBI:68483"/>
        <dbReference type="ChEBI" id="CHEBI:70757"/>
        <dbReference type="EC" id="1.3.1.98"/>
    </reaction>
</comment>
<dbReference type="Proteomes" id="UP000238196">
    <property type="component" value="Unassembled WGS sequence"/>
</dbReference>
<feature type="active site" evidence="19">
    <location>
        <position position="338"/>
    </location>
</feature>
<sequence>MSDYPEHWQENADLLRLNTFGFSVEAEYLSVVHSASQLQQDITVAQKRNLAWRVLGGGSNVVLCQNLPGLTLLIDIKGVEVLSENESDVTLSVGAGENWHSLVCFSLSQGWSGLENLALIPGTVGAAPVQNIGAYGVELKDVLLRVQYLDTVTGAFCTRAAADCHFSYRHSIFKESIGKSWIIVSVELCLSKQAVTQIKYKALRDYFDQKGVEQPTVQQVAEAVVAIRQSKLPDPAVLGNAGSFFKNPWITAEQFDLLRHDYPGLVGFIDGPGYKLAAAWLIDQLGFKGWREGAVGVHKDQALVLVHHGGGNGEQLLALAQRIQLAVKQHYGVVLEQEPVVLQ</sequence>
<comment type="cofactor">
    <cofactor evidence="1 19">
        <name>FAD</name>
        <dbReference type="ChEBI" id="CHEBI:57692"/>
    </cofactor>
</comment>
<dbReference type="EMBL" id="PRLP01000167">
    <property type="protein sequence ID" value="PPC74133.1"/>
    <property type="molecule type" value="Genomic_DNA"/>
</dbReference>
<comment type="subcellular location">
    <subcellularLocation>
        <location evidence="3 19">Cytoplasm</location>
    </subcellularLocation>
</comment>
<feature type="active site" evidence="19">
    <location>
        <position position="169"/>
    </location>
</feature>
<dbReference type="Pfam" id="PF02873">
    <property type="entry name" value="MurB_C"/>
    <property type="match status" value="1"/>
</dbReference>
<dbReference type="OrthoDB" id="5288833at2"/>
<evidence type="ECO:0000256" key="15">
    <source>
        <dbReference type="ARBA" id="ARBA00023306"/>
    </source>
</evidence>
<evidence type="ECO:0000256" key="10">
    <source>
        <dbReference type="ARBA" id="ARBA00022827"/>
    </source>
</evidence>
<evidence type="ECO:0000313" key="21">
    <source>
        <dbReference type="EMBL" id="PPC74133.1"/>
    </source>
</evidence>
<evidence type="ECO:0000259" key="20">
    <source>
        <dbReference type="PROSITE" id="PS51387"/>
    </source>
</evidence>
<evidence type="ECO:0000256" key="13">
    <source>
        <dbReference type="ARBA" id="ARBA00022984"/>
    </source>
</evidence>
<keyword evidence="11 19" id="KW-0521">NADP</keyword>
<evidence type="ECO:0000256" key="18">
    <source>
        <dbReference type="ARBA" id="ARBA00048914"/>
    </source>
</evidence>
<evidence type="ECO:0000256" key="2">
    <source>
        <dbReference type="ARBA" id="ARBA00003921"/>
    </source>
</evidence>
<dbReference type="AlphaFoldDB" id="A0A2S5KHR0"/>
<keyword evidence="10 19" id="KW-0274">FAD</keyword>
<dbReference type="Gene3D" id="3.30.43.10">
    <property type="entry name" value="Uridine Diphospho-n-acetylenolpyruvylglucosamine Reductase, domain 2"/>
    <property type="match status" value="1"/>
</dbReference>
<name>A0A2S5KHR0_9PROT</name>
<evidence type="ECO:0000256" key="11">
    <source>
        <dbReference type="ARBA" id="ARBA00022857"/>
    </source>
</evidence>
<keyword evidence="13 19" id="KW-0573">Peptidoglycan synthesis</keyword>
<keyword evidence="16 19" id="KW-0961">Cell wall biogenesis/degradation</keyword>
<dbReference type="InterPro" id="IPR006094">
    <property type="entry name" value="Oxid_FAD_bind_N"/>
</dbReference>
<accession>A0A2S5KHR0</accession>
<dbReference type="InterPro" id="IPR036318">
    <property type="entry name" value="FAD-bd_PCMH-like_sf"/>
</dbReference>
<dbReference type="NCBIfam" id="TIGR00179">
    <property type="entry name" value="murB"/>
    <property type="match status" value="1"/>
</dbReference>
<evidence type="ECO:0000256" key="9">
    <source>
        <dbReference type="ARBA" id="ARBA00022630"/>
    </source>
</evidence>
<dbReference type="InterPro" id="IPR011601">
    <property type="entry name" value="MurB_C"/>
</dbReference>
<dbReference type="SUPFAM" id="SSF56176">
    <property type="entry name" value="FAD-binding/transporter-associated domain-like"/>
    <property type="match status" value="1"/>
</dbReference>
<dbReference type="Pfam" id="PF01565">
    <property type="entry name" value="FAD_binding_4"/>
    <property type="match status" value="1"/>
</dbReference>